<evidence type="ECO:0000256" key="1">
    <source>
        <dbReference type="ARBA" id="ARBA00000707"/>
    </source>
</evidence>
<evidence type="ECO:0000256" key="5">
    <source>
        <dbReference type="ARBA" id="ARBA00022786"/>
    </source>
</evidence>
<sequence length="1189" mass="133501">MDSSCSPIGSPTSFKRAREASVCSEPEDSIMGDEILPPHEQLEYINKLQLKPLETNDTCYIVSNHWYKKWKEYCTRMSSSSLTTRSLGEQSRPEKIDNARITINGELKPSLELDEDYVILCEKAWDSLSSWYGSTTVFPRQVITEGEFTKQSTVEVYPPIFDIYIVALAGISLTSVDRVPKARMSRQSTLLELRQTILNALDLSPGSEANIWQLKSSPVTSRPPHITVTALNDAEQVDMSKLDLPLSAAAIQGTCLAVEVKHRLSGKFPSETNVPTDTTEPFSAMGPPFSIASNDLLSRPNQAVNYTKGVCGLGNLGNTCFMNSAIQCLSNTPQLTEWFLAGKYKKDLNCDNPLGMKGEVAEAYGALVDKLWSGMFPSVMPREFKHTIGRFNPTFTGYMQHDSQELLAFLLDGLHEDLNRILKKPYVELPDFDNMSDNEIAECSWKYHKARNDSIIVDLFQGQFKSRLVCNECDKVSVTFDPFMYLSLPLPIEKKTKMKLVYVPYDPSERPQRLVVTLNKDASISHLRVEVAKLVNVEDPSTFLVVEIFSQKVYKIFAHYEPVTGISHSDVIYVYQLPGPIPSPPKLKPSSINSFKLRLGLNDKKPEVEPVGNDDDLIVFPVYCAALHEPRDNNQRQGLAQFGGPVILGITRKEAMKPENVYRLISEHIERYAMMKLFEEYDANYTKTLEDEEKTIPMDIDIPQKPIHTAAAVTAAGGRHMEPMSNMFSMKIFTEKPAYGPPTGDLFPVNLPTWNYSTLTDLKERADNAQGKKTSPEPKSKFKPAVVTKSDSNLVNGAEMMEDVQQMNTRDLKDDIKNLTGLENLKSMAGKESLKSLTSMETVKSQDSVKSSVTDAMSKCSTINSPPKPTLPVIRQGEGILIEWKLNKAQQIFGSTRTGESGVNADAWKDIEEREDPNIVHEKKATKTVTLGDCLDEFTKRELLGEEDLWYCPNCKKHQRATKKFDLWRMPDIMVVHLKRFNHSRTLRDKIDALIDFPTEGLDLTDRVLDLDANQVGPNERLLYDLYAVDNHFGGLGGGHYTAYAQNEKDHLWYNFDDSHASKVQVGQVKTSAAYLLFYKRRRNKPEEAPELATSEKVKDAAIEVVKSADKEIANKNTVEQTTPPSGAQSEIVDKTLSPVKENQVPKESVQLDQDEKQNMKNEHLEDLSNSNLDSTQKASGTIITSEIK</sequence>
<name>A0ABR3B997_PHYBL</name>
<dbReference type="Gene3D" id="3.90.70.10">
    <property type="entry name" value="Cysteine proteinases"/>
    <property type="match status" value="2"/>
</dbReference>
<keyword evidence="5" id="KW-0833">Ubl conjugation pathway</keyword>
<dbReference type="SMART" id="SM00695">
    <property type="entry name" value="DUSP"/>
    <property type="match status" value="1"/>
</dbReference>
<feature type="region of interest" description="Disordered" evidence="8">
    <location>
        <begin position="1"/>
        <end position="21"/>
    </location>
</feature>
<feature type="compositionally biased region" description="Polar residues" evidence="8">
    <location>
        <begin position="1168"/>
        <end position="1189"/>
    </location>
</feature>
<feature type="compositionally biased region" description="Polar residues" evidence="8">
    <location>
        <begin position="1115"/>
        <end position="1129"/>
    </location>
</feature>
<comment type="caution">
    <text evidence="11">The sequence shown here is derived from an EMBL/GenBank/DDBJ whole genome shotgun (WGS) entry which is preliminary data.</text>
</comment>
<evidence type="ECO:0000256" key="3">
    <source>
        <dbReference type="ARBA" id="ARBA00012759"/>
    </source>
</evidence>
<dbReference type="PROSITE" id="PS51283">
    <property type="entry name" value="DUSP"/>
    <property type="match status" value="1"/>
</dbReference>
<keyword evidence="7" id="KW-0788">Thiol protease</keyword>
<dbReference type="Pfam" id="PF06337">
    <property type="entry name" value="DUSP"/>
    <property type="match status" value="1"/>
</dbReference>
<dbReference type="SUPFAM" id="SSF143791">
    <property type="entry name" value="DUSP-like"/>
    <property type="match status" value="1"/>
</dbReference>
<dbReference type="Proteomes" id="UP001448207">
    <property type="component" value="Unassembled WGS sequence"/>
</dbReference>
<keyword evidence="12" id="KW-1185">Reference proteome</keyword>
<dbReference type="PROSITE" id="PS50235">
    <property type="entry name" value="USP_3"/>
    <property type="match status" value="1"/>
</dbReference>
<feature type="domain" description="DUSP" evidence="10">
    <location>
        <begin position="36"/>
        <end position="143"/>
    </location>
</feature>
<dbReference type="EC" id="3.4.19.12" evidence="3"/>
<evidence type="ECO:0000256" key="2">
    <source>
        <dbReference type="ARBA" id="ARBA00009085"/>
    </source>
</evidence>
<evidence type="ECO:0000256" key="8">
    <source>
        <dbReference type="SAM" id="MobiDB-lite"/>
    </source>
</evidence>
<dbReference type="InterPro" id="IPR050185">
    <property type="entry name" value="Ub_carboxyl-term_hydrolase"/>
</dbReference>
<feature type="compositionally biased region" description="Basic and acidic residues" evidence="8">
    <location>
        <begin position="1154"/>
        <end position="1167"/>
    </location>
</feature>
<gene>
    <name evidence="11" type="ORF">J3Q64DRAFT_1673737</name>
</gene>
<evidence type="ECO:0000259" key="9">
    <source>
        <dbReference type="PROSITE" id="PS50235"/>
    </source>
</evidence>
<feature type="region of interest" description="Disordered" evidence="8">
    <location>
        <begin position="766"/>
        <end position="786"/>
    </location>
</feature>
<dbReference type="InterPro" id="IPR006615">
    <property type="entry name" value="Pept_C19_DUSP"/>
</dbReference>
<accession>A0ABR3B997</accession>
<dbReference type="InterPro" id="IPR018200">
    <property type="entry name" value="USP_CS"/>
</dbReference>
<dbReference type="CDD" id="cd02674">
    <property type="entry name" value="Peptidase_C19R"/>
    <property type="match status" value="1"/>
</dbReference>
<feature type="domain" description="USP" evidence="9">
    <location>
        <begin position="311"/>
        <end position="1082"/>
    </location>
</feature>
<dbReference type="PANTHER" id="PTHR21646:SF24">
    <property type="entry name" value="UBIQUITIN CARBOXYL-TERMINAL HYDROLASE"/>
    <property type="match status" value="1"/>
</dbReference>
<dbReference type="InterPro" id="IPR035927">
    <property type="entry name" value="DUSP-like_sf"/>
</dbReference>
<organism evidence="11 12">
    <name type="scientific">Phycomyces blakesleeanus</name>
    <dbReference type="NCBI Taxonomy" id="4837"/>
    <lineage>
        <taxon>Eukaryota</taxon>
        <taxon>Fungi</taxon>
        <taxon>Fungi incertae sedis</taxon>
        <taxon>Mucoromycota</taxon>
        <taxon>Mucoromycotina</taxon>
        <taxon>Mucoromycetes</taxon>
        <taxon>Mucorales</taxon>
        <taxon>Phycomycetaceae</taxon>
        <taxon>Phycomyces</taxon>
    </lineage>
</organism>
<feature type="region of interest" description="Disordered" evidence="8">
    <location>
        <begin position="1115"/>
        <end position="1189"/>
    </location>
</feature>
<evidence type="ECO:0000259" key="10">
    <source>
        <dbReference type="PROSITE" id="PS51283"/>
    </source>
</evidence>
<evidence type="ECO:0000256" key="7">
    <source>
        <dbReference type="ARBA" id="ARBA00022807"/>
    </source>
</evidence>
<dbReference type="Pfam" id="PF00443">
    <property type="entry name" value="UCH"/>
    <property type="match status" value="1"/>
</dbReference>
<dbReference type="InterPro" id="IPR038765">
    <property type="entry name" value="Papain-like_cys_pep_sf"/>
</dbReference>
<feature type="compositionally biased region" description="Polar residues" evidence="8">
    <location>
        <begin position="1"/>
        <end position="13"/>
    </location>
</feature>
<evidence type="ECO:0000256" key="4">
    <source>
        <dbReference type="ARBA" id="ARBA00022670"/>
    </source>
</evidence>
<evidence type="ECO:0000313" key="11">
    <source>
        <dbReference type="EMBL" id="KAL0091686.1"/>
    </source>
</evidence>
<dbReference type="EMBL" id="JBCLYO010000003">
    <property type="protein sequence ID" value="KAL0091686.1"/>
    <property type="molecule type" value="Genomic_DNA"/>
</dbReference>
<dbReference type="InterPro" id="IPR028889">
    <property type="entry name" value="USP"/>
</dbReference>
<comment type="similarity">
    <text evidence="2">Belongs to the peptidase C19 family.</text>
</comment>
<proteinExistence type="inferred from homology"/>
<protein>
    <recommendedName>
        <fullName evidence="3">ubiquitinyl hydrolase 1</fullName>
        <ecNumber evidence="3">3.4.19.12</ecNumber>
    </recommendedName>
</protein>
<comment type="catalytic activity">
    <reaction evidence="1">
        <text>Thiol-dependent hydrolysis of ester, thioester, amide, peptide and isopeptide bonds formed by the C-terminal Gly of ubiquitin (a 76-residue protein attached to proteins as an intracellular targeting signal).</text>
        <dbReference type="EC" id="3.4.19.12"/>
    </reaction>
</comment>
<dbReference type="SUPFAM" id="SSF54001">
    <property type="entry name" value="Cysteine proteinases"/>
    <property type="match status" value="1"/>
</dbReference>
<dbReference type="PANTHER" id="PTHR21646">
    <property type="entry name" value="UBIQUITIN CARBOXYL-TERMINAL HYDROLASE"/>
    <property type="match status" value="1"/>
</dbReference>
<keyword evidence="4" id="KW-0645">Protease</keyword>
<evidence type="ECO:0000313" key="12">
    <source>
        <dbReference type="Proteomes" id="UP001448207"/>
    </source>
</evidence>
<reference evidence="11 12" key="1">
    <citation type="submission" date="2024-04" db="EMBL/GenBank/DDBJ databases">
        <title>Symmetric and asymmetric DNA N6-adenine methylation regulates different biological responses in Mucorales.</title>
        <authorList>
            <consortium name="Lawrence Berkeley National Laboratory"/>
            <person name="Lax C."/>
            <person name="Mondo S.J."/>
            <person name="Osorio-Concepcion M."/>
            <person name="Muszewska A."/>
            <person name="Corrochano-Luque M."/>
            <person name="Gutierrez G."/>
            <person name="Riley R."/>
            <person name="Lipzen A."/>
            <person name="Guo J."/>
            <person name="Hundley H."/>
            <person name="Amirebrahimi M."/>
            <person name="Ng V."/>
            <person name="Lorenzo-Gutierrez D."/>
            <person name="Binder U."/>
            <person name="Yang J."/>
            <person name="Song Y."/>
            <person name="Canovas D."/>
            <person name="Navarro E."/>
            <person name="Freitag M."/>
            <person name="Gabaldon T."/>
            <person name="Grigoriev I.V."/>
            <person name="Corrochano L.M."/>
            <person name="Nicolas F.E."/>
            <person name="Garre V."/>
        </authorList>
    </citation>
    <scope>NUCLEOTIDE SEQUENCE [LARGE SCALE GENOMIC DNA]</scope>
    <source>
        <strain evidence="11 12">L51</strain>
    </source>
</reference>
<evidence type="ECO:0000256" key="6">
    <source>
        <dbReference type="ARBA" id="ARBA00022801"/>
    </source>
</evidence>
<dbReference type="PROSITE" id="PS00973">
    <property type="entry name" value="USP_2"/>
    <property type="match status" value="1"/>
</dbReference>
<dbReference type="PROSITE" id="PS00972">
    <property type="entry name" value="USP_1"/>
    <property type="match status" value="1"/>
</dbReference>
<dbReference type="InterPro" id="IPR001394">
    <property type="entry name" value="Peptidase_C19_UCH"/>
</dbReference>
<dbReference type="Gene3D" id="3.30.2230.10">
    <property type="entry name" value="DUSP-like"/>
    <property type="match status" value="1"/>
</dbReference>
<keyword evidence="6" id="KW-0378">Hydrolase</keyword>